<dbReference type="Gene3D" id="1.10.238.10">
    <property type="entry name" value="EF-hand"/>
    <property type="match status" value="1"/>
</dbReference>
<dbReference type="InterPro" id="IPR002048">
    <property type="entry name" value="EF_hand_dom"/>
</dbReference>
<dbReference type="PANTHER" id="PTHR11319:SF35">
    <property type="entry name" value="OUTER MEMBRANE PROTEIN PMPC-RELATED"/>
    <property type="match status" value="1"/>
</dbReference>
<feature type="transmembrane region" description="Helical" evidence="2">
    <location>
        <begin position="1070"/>
        <end position="1088"/>
    </location>
</feature>
<dbReference type="PANTHER" id="PTHR11319">
    <property type="entry name" value="G PROTEIN-COUPLED RECEPTOR-RELATED"/>
    <property type="match status" value="1"/>
</dbReference>
<dbReference type="RefSeq" id="XP_007512464.1">
    <property type="nucleotide sequence ID" value="XM_007512402.1"/>
</dbReference>
<dbReference type="eggNOG" id="ENOG502S176">
    <property type="taxonomic scope" value="Eukaryota"/>
</dbReference>
<dbReference type="Pfam" id="PF06011">
    <property type="entry name" value="TRP"/>
    <property type="match status" value="1"/>
</dbReference>
<dbReference type="Gene3D" id="2.60.40.1260">
    <property type="entry name" value="Lamin Tail domain"/>
    <property type="match status" value="1"/>
</dbReference>
<dbReference type="SUPFAM" id="SSF47473">
    <property type="entry name" value="EF-hand"/>
    <property type="match status" value="1"/>
</dbReference>
<keyword evidence="2" id="KW-0472">Membrane</keyword>
<protein>
    <recommendedName>
        <fullName evidence="8">Calmodulin</fullName>
    </recommendedName>
</protein>
<dbReference type="Pfam" id="PF13499">
    <property type="entry name" value="EF-hand_7"/>
    <property type="match status" value="1"/>
</dbReference>
<dbReference type="InterPro" id="IPR010308">
    <property type="entry name" value="TRP_C"/>
</dbReference>
<evidence type="ECO:0000259" key="5">
    <source>
        <dbReference type="PROSITE" id="PS51841"/>
    </source>
</evidence>
<dbReference type="KEGG" id="bpg:Bathy06g02400"/>
<dbReference type="InterPro" id="IPR036415">
    <property type="entry name" value="Lamin_tail_dom_sf"/>
</dbReference>
<reference evidence="6 7" key="1">
    <citation type="submission" date="2011-10" db="EMBL/GenBank/DDBJ databases">
        <authorList>
            <person name="Genoscope - CEA"/>
        </authorList>
    </citation>
    <scope>NUCLEOTIDE SEQUENCE [LARGE SCALE GENOMIC DNA]</scope>
    <source>
        <strain evidence="6 7">RCC 1105</strain>
    </source>
</reference>
<dbReference type="GeneID" id="19015220"/>
<dbReference type="GO" id="GO:0005509">
    <property type="term" value="F:calcium ion binding"/>
    <property type="evidence" value="ECO:0007669"/>
    <property type="project" value="InterPro"/>
</dbReference>
<dbReference type="PROSITE" id="PS00018">
    <property type="entry name" value="EF_HAND_1"/>
    <property type="match status" value="1"/>
</dbReference>
<dbReference type="PROSITE" id="PS51841">
    <property type="entry name" value="LTD"/>
    <property type="match status" value="1"/>
</dbReference>
<dbReference type="Pfam" id="PF00932">
    <property type="entry name" value="LTD"/>
    <property type="match status" value="1"/>
</dbReference>
<feature type="transmembrane region" description="Helical" evidence="2">
    <location>
        <begin position="1276"/>
        <end position="1296"/>
    </location>
</feature>
<evidence type="ECO:0000259" key="4">
    <source>
        <dbReference type="PROSITE" id="PS50222"/>
    </source>
</evidence>
<dbReference type="SUPFAM" id="SSF74853">
    <property type="entry name" value="Lamin A/C globular tail domain"/>
    <property type="match status" value="1"/>
</dbReference>
<dbReference type="PROSITE" id="PS50222">
    <property type="entry name" value="EF_HAND_2"/>
    <property type="match status" value="1"/>
</dbReference>
<evidence type="ECO:0000256" key="1">
    <source>
        <dbReference type="ARBA" id="ARBA00022837"/>
    </source>
</evidence>
<dbReference type="InterPro" id="IPR011992">
    <property type="entry name" value="EF-hand-dom_pair"/>
</dbReference>
<name>K8EGF0_9CHLO</name>
<keyword evidence="2" id="KW-0812">Transmembrane</keyword>
<evidence type="ECO:0000256" key="2">
    <source>
        <dbReference type="SAM" id="Phobius"/>
    </source>
</evidence>
<evidence type="ECO:0000256" key="3">
    <source>
        <dbReference type="SAM" id="SignalP"/>
    </source>
</evidence>
<feature type="domain" description="EF-hand" evidence="4">
    <location>
        <begin position="1331"/>
        <end position="1366"/>
    </location>
</feature>
<evidence type="ECO:0000313" key="7">
    <source>
        <dbReference type="Proteomes" id="UP000198341"/>
    </source>
</evidence>
<feature type="transmembrane region" description="Helical" evidence="2">
    <location>
        <begin position="1181"/>
        <end position="1202"/>
    </location>
</feature>
<keyword evidence="7" id="KW-1185">Reference proteome</keyword>
<keyword evidence="3" id="KW-0732">Signal</keyword>
<feature type="transmembrane region" description="Helical" evidence="2">
    <location>
        <begin position="1237"/>
        <end position="1256"/>
    </location>
</feature>
<dbReference type="Proteomes" id="UP000198341">
    <property type="component" value="Chromosome 6"/>
</dbReference>
<proteinExistence type="predicted"/>
<accession>K8EGF0</accession>
<feature type="signal peptide" evidence="3">
    <location>
        <begin position="1"/>
        <end position="25"/>
    </location>
</feature>
<feature type="domain" description="LTD" evidence="5">
    <location>
        <begin position="178"/>
        <end position="312"/>
    </location>
</feature>
<feature type="transmembrane region" description="Helical" evidence="2">
    <location>
        <begin position="1026"/>
        <end position="1050"/>
    </location>
</feature>
<dbReference type="STRING" id="41875.K8EGF0"/>
<sequence>MRFRNSVQPFLSLLIAAFFIGVALAGKTYENYEKAEKIFISEIDSRGNCFDVGSRYFEVFNGNEFAYDVAKWSLVGVDVSAGESETVFTFGDFSKPVYPGETRLIGTSEGCGDFYHAEPPREDAITSGRNYKLLDEKGEVIDETGIVPEATDATHTWQRMKIWDGEPKVKFKVTEFSDSFGFYPATAGRFNSQNTIVLNEFSTRTSDGYCGGSGDFVEIANAGAVTVDISGYGIAEKDADFDDDKLYAFPAGSSLAAGARITVCAKNDTHDGLDFGLSLEEGVTLYDSNGFVIDTFFASDHSQHVDGRSIQRVPDIAGRLAVATPSTPNQPNFVQSILSEPSNEVPELSGSSSQYCCFHIRTLGMHPSFLSNADMTKEDYSVMHLVNEPVTLNIRIPVAIPTSAGSGFADNALFDFKLVSYEDAYEIPIPQSTWNPNLYEDNAVRFLPGMTEVNITVVPKRMTKETAVTDTPSSTKDYNPSDRLWLEADLDGGGVAGEDTWNTYQVWRYGGEASKSSDMARWSHKPFELKVRKKKLYQPTIVGSTSVIPNTIDQMVTYIVAINTEGLPSNRSLGIAETVTVNATTGETFSEWNTETTKVQLDLVGTGLVFGTLTGSTTDQLTLSSTSTTSEYRVYATELGTIPFNAWLKLGTTGFEEYTLDPDLSTSDVSVFVRCQNNFFPVFELARSTCQPCPMGTNTLSNSSATNEMDCVCSSGMVDLRRPGMLPDHVTFLASASLSPCVDAMAYCDNPYGHTIKECVTFDDGKPVAINPDWYRWNFENWTWIRNDGRQDELIISTKDQINQFLTPYLTAKSCEEDDICILNATGTEGNGCDDGAYGPLCGSCKAGYFWNQDNLVCDKCKRGRVSGQVSTELIIVSAIFLTLLGLMLYTFIPVQEKMEDLDEFRRTVRREYRTRFDIFKEDVRTGEKRLNYIPRQTSLKERLESGPKLPNTWRYKIGSRCWELEDSCRTKVKILVGFCQILVLWPKQILSVRWPDVFVEMTETLKLFSLDFRLLPLDCLFRRDFYSKFIVATCSPLILLGGVWLGFFLRGFWIRNVRRMMGYATKISLLMAFLVYPSLSGIVLQFFSCKDVGLGNEFMRYSIQTSCETEKYDKFLPAAWIFVFAFPIGIPLAFFFLIYRGTRDAVRAHDNKTYFLEHQDSILRNRQLYGWIYRDYKAEYWMWEIIDMVKKFLLGCAVIFVDPGSDTQLYVAIFIATGFLLLLAVVNPYEKVQDNICAQLSHFSLAAIATFALMIKNEVCEKDGWKCEIVDWSMLFMVLFVLFASIGLAVSEALYQRRSKADFIRYDADLSGDLDRNEIKQLLTDLRIDNSDENISKIFARFDKDHSDSIDFEEFIECGVWLHGLTRKKDSARGVFRSLKKTMTFRNP</sequence>
<dbReference type="OrthoDB" id="186625at2759"/>
<evidence type="ECO:0000313" key="6">
    <source>
        <dbReference type="EMBL" id="CCO17064.1"/>
    </source>
</evidence>
<keyword evidence="2" id="KW-1133">Transmembrane helix</keyword>
<feature type="transmembrane region" description="Helical" evidence="2">
    <location>
        <begin position="1119"/>
        <end position="1140"/>
    </location>
</feature>
<feature type="transmembrane region" description="Helical" evidence="2">
    <location>
        <begin position="1208"/>
        <end position="1230"/>
    </location>
</feature>
<evidence type="ECO:0008006" key="8">
    <source>
        <dbReference type="Google" id="ProtNLM"/>
    </source>
</evidence>
<dbReference type="InterPro" id="IPR001322">
    <property type="entry name" value="Lamin_tail_dom"/>
</dbReference>
<dbReference type="EMBL" id="FO082273">
    <property type="protein sequence ID" value="CCO17064.1"/>
    <property type="molecule type" value="Genomic_DNA"/>
</dbReference>
<dbReference type="InterPro" id="IPR018247">
    <property type="entry name" value="EF_Hand_1_Ca_BS"/>
</dbReference>
<feature type="chain" id="PRO_5003917144" description="Calmodulin" evidence="3">
    <location>
        <begin position="26"/>
        <end position="1389"/>
    </location>
</feature>
<gene>
    <name evidence="6" type="ORF">Bathy06g02400</name>
</gene>
<organism evidence="6 7">
    <name type="scientific">Bathycoccus prasinos</name>
    <dbReference type="NCBI Taxonomy" id="41875"/>
    <lineage>
        <taxon>Eukaryota</taxon>
        <taxon>Viridiplantae</taxon>
        <taxon>Chlorophyta</taxon>
        <taxon>Mamiellophyceae</taxon>
        <taxon>Mamiellales</taxon>
        <taxon>Bathycoccaceae</taxon>
        <taxon>Bathycoccus</taxon>
    </lineage>
</organism>
<keyword evidence="1" id="KW-0106">Calcium</keyword>